<gene>
    <name evidence="1" type="ORF">AYBTSS11_LOCUS13123</name>
</gene>
<reference evidence="1" key="1">
    <citation type="submission" date="2023-10" db="EMBL/GenBank/DDBJ databases">
        <authorList>
            <person name="Domelevo Entfellner J.-B."/>
        </authorList>
    </citation>
    <scope>NUCLEOTIDE SEQUENCE</scope>
</reference>
<sequence length="54" mass="5864">QPFATESEVVASKDMGGVGCMPYGTYINKVHHFLTSLSPISNSNNNLLRSHLIS</sequence>
<proteinExistence type="predicted"/>
<name>A0AA86SFQ8_9FABA</name>
<dbReference type="Proteomes" id="UP001189624">
    <property type="component" value="Chromosome 4"/>
</dbReference>
<evidence type="ECO:0000313" key="2">
    <source>
        <dbReference type="Proteomes" id="UP001189624"/>
    </source>
</evidence>
<dbReference type="EMBL" id="OY731401">
    <property type="protein sequence ID" value="CAJ1948314.1"/>
    <property type="molecule type" value="Genomic_DNA"/>
</dbReference>
<evidence type="ECO:0000313" key="1">
    <source>
        <dbReference type="EMBL" id="CAJ1948314.1"/>
    </source>
</evidence>
<dbReference type="AlphaFoldDB" id="A0AA86SFQ8"/>
<feature type="non-terminal residue" evidence="1">
    <location>
        <position position="1"/>
    </location>
</feature>
<accession>A0AA86SFQ8</accession>
<keyword evidence="2" id="KW-1185">Reference proteome</keyword>
<dbReference type="Gramene" id="rna-AYBTSS11_LOCUS13123">
    <property type="protein sequence ID" value="CAJ1948314.1"/>
    <property type="gene ID" value="gene-AYBTSS11_LOCUS13123"/>
</dbReference>
<protein>
    <submittedName>
        <fullName evidence="1">Uncharacterized protein</fullName>
    </submittedName>
</protein>
<organism evidence="1 2">
    <name type="scientific">Sphenostylis stenocarpa</name>
    <dbReference type="NCBI Taxonomy" id="92480"/>
    <lineage>
        <taxon>Eukaryota</taxon>
        <taxon>Viridiplantae</taxon>
        <taxon>Streptophyta</taxon>
        <taxon>Embryophyta</taxon>
        <taxon>Tracheophyta</taxon>
        <taxon>Spermatophyta</taxon>
        <taxon>Magnoliopsida</taxon>
        <taxon>eudicotyledons</taxon>
        <taxon>Gunneridae</taxon>
        <taxon>Pentapetalae</taxon>
        <taxon>rosids</taxon>
        <taxon>fabids</taxon>
        <taxon>Fabales</taxon>
        <taxon>Fabaceae</taxon>
        <taxon>Papilionoideae</taxon>
        <taxon>50 kb inversion clade</taxon>
        <taxon>NPAAA clade</taxon>
        <taxon>indigoferoid/millettioid clade</taxon>
        <taxon>Phaseoleae</taxon>
        <taxon>Sphenostylis</taxon>
    </lineage>
</organism>